<dbReference type="SUPFAM" id="SSF49503">
    <property type="entry name" value="Cupredoxins"/>
    <property type="match status" value="3"/>
</dbReference>
<feature type="transmembrane region" description="Helical" evidence="3">
    <location>
        <begin position="68"/>
        <end position="85"/>
    </location>
</feature>
<evidence type="ECO:0000313" key="7">
    <source>
        <dbReference type="Proteomes" id="UP000609879"/>
    </source>
</evidence>
<dbReference type="Gene3D" id="2.60.40.420">
    <property type="entry name" value="Cupredoxins - blue copper proteins"/>
    <property type="match status" value="3"/>
</dbReference>
<accession>A0ABQ3YK45</accession>
<sequence length="619" mass="64433">MAEPLFITDLLLAALAAAGAIPLGLRAARGRSLRWPLIITVALVAARVVVAALLAAENWHLVTDRVAVGLPVAVIPLAVTVASANRPVANRIAAQIAAVGVFLSTYLAWVPQDPAARAVVIATVLTVLATTGVAASALLRRRSAGSPAARLPWLTGLTTLALAAAITALYVQNQAPASATGHDHHGIDIATLTGPRQGTPDVRFTLVAAHGTVTLSSGARIDGLTFNGTSPGPTLRAERGQLVEVTLINTDVTEGVTVHWHGVDVPNAEDGVPGLTQDAVPPGGRHVYRFVPDRAGTFWYHTHRDSADAVARGLFGALLIEAPPGAETHDATLFTHQWPAGDDLVSALGTADTASAEHVDPRTPVRLRLINSSPDPQRIRITGTEHRVTAIDGNAIHEPGALPAGGILLLAAGGRYDVGFPMPATPVTVSMHTDGASTTPALTLTPEAGGAAVTAPATADGPLFDPAHYGTPDATPAPAANRTYDFVLDNGFGFANGAFTWANTVNGASAPAIPAVMADLGDTVRMRITNRGIIDHPMHLHGHRVRVLSRNDTAVDGSPWWTDTLNVAPGETYEIAFTADNPGIWMDHCHNFEHAADGMLWHLAYTGVAGPAHPTHGSE</sequence>
<protein>
    <recommendedName>
        <fullName evidence="8">Multicopper oxidase family protein</fullName>
    </recommendedName>
</protein>
<name>A0ABQ3YK45_9ACTN</name>
<keyword evidence="3" id="KW-0472">Membrane</keyword>
<evidence type="ECO:0000256" key="3">
    <source>
        <dbReference type="SAM" id="Phobius"/>
    </source>
</evidence>
<feature type="transmembrane region" description="Helical" evidence="3">
    <location>
        <begin position="115"/>
        <end position="139"/>
    </location>
</feature>
<evidence type="ECO:0008006" key="8">
    <source>
        <dbReference type="Google" id="ProtNLM"/>
    </source>
</evidence>
<reference evidence="6 7" key="1">
    <citation type="submission" date="2021-01" db="EMBL/GenBank/DDBJ databases">
        <title>Whole genome shotgun sequence of Actinoplanes deccanensis NBRC 13994.</title>
        <authorList>
            <person name="Komaki H."/>
            <person name="Tamura T."/>
        </authorList>
    </citation>
    <scope>NUCLEOTIDE SEQUENCE [LARGE SCALE GENOMIC DNA]</scope>
    <source>
        <strain evidence="6 7">NBRC 13994</strain>
    </source>
</reference>
<feature type="domain" description="Plastocyanin-like" evidence="5">
    <location>
        <begin position="211"/>
        <end position="323"/>
    </location>
</feature>
<evidence type="ECO:0000259" key="5">
    <source>
        <dbReference type="Pfam" id="PF07732"/>
    </source>
</evidence>
<dbReference type="EMBL" id="BOMI01000190">
    <property type="protein sequence ID" value="GID80342.1"/>
    <property type="molecule type" value="Genomic_DNA"/>
</dbReference>
<dbReference type="InterPro" id="IPR011706">
    <property type="entry name" value="Cu-oxidase_C"/>
</dbReference>
<dbReference type="Pfam" id="PF07731">
    <property type="entry name" value="Cu-oxidase_2"/>
    <property type="match status" value="1"/>
</dbReference>
<dbReference type="CDD" id="cd04202">
    <property type="entry name" value="CuRO_D2_2dMcoN_like"/>
    <property type="match status" value="1"/>
</dbReference>
<keyword evidence="3" id="KW-0812">Transmembrane</keyword>
<dbReference type="RefSeq" id="WP_203777558.1">
    <property type="nucleotide sequence ID" value="NZ_BAAABO010000052.1"/>
</dbReference>
<dbReference type="PROSITE" id="PS00080">
    <property type="entry name" value="MULTICOPPER_OXIDASE2"/>
    <property type="match status" value="1"/>
</dbReference>
<feature type="transmembrane region" description="Helical" evidence="3">
    <location>
        <begin position="37"/>
        <end position="56"/>
    </location>
</feature>
<organism evidence="6 7">
    <name type="scientific">Paractinoplanes deccanensis</name>
    <dbReference type="NCBI Taxonomy" id="113561"/>
    <lineage>
        <taxon>Bacteria</taxon>
        <taxon>Bacillati</taxon>
        <taxon>Actinomycetota</taxon>
        <taxon>Actinomycetes</taxon>
        <taxon>Micromonosporales</taxon>
        <taxon>Micromonosporaceae</taxon>
        <taxon>Paractinoplanes</taxon>
    </lineage>
</organism>
<dbReference type="InterPro" id="IPR011707">
    <property type="entry name" value="Cu-oxidase-like_N"/>
</dbReference>
<keyword evidence="2" id="KW-0560">Oxidoreductase</keyword>
<evidence type="ECO:0000259" key="4">
    <source>
        <dbReference type="Pfam" id="PF07731"/>
    </source>
</evidence>
<dbReference type="Proteomes" id="UP000609879">
    <property type="component" value="Unassembled WGS sequence"/>
</dbReference>
<comment type="caution">
    <text evidence="6">The sequence shown here is derived from an EMBL/GenBank/DDBJ whole genome shotgun (WGS) entry which is preliminary data.</text>
</comment>
<evidence type="ECO:0000313" key="6">
    <source>
        <dbReference type="EMBL" id="GID80342.1"/>
    </source>
</evidence>
<keyword evidence="7" id="KW-1185">Reference proteome</keyword>
<evidence type="ECO:0000256" key="2">
    <source>
        <dbReference type="ARBA" id="ARBA00023002"/>
    </source>
</evidence>
<gene>
    <name evidence="6" type="ORF">Ade02nite_89830</name>
</gene>
<feature type="transmembrane region" description="Helical" evidence="3">
    <location>
        <begin position="151"/>
        <end position="171"/>
    </location>
</feature>
<dbReference type="Pfam" id="PF07732">
    <property type="entry name" value="Cu-oxidase_3"/>
    <property type="match status" value="1"/>
</dbReference>
<dbReference type="PANTHER" id="PTHR11709">
    <property type="entry name" value="MULTI-COPPER OXIDASE"/>
    <property type="match status" value="1"/>
</dbReference>
<feature type="transmembrane region" description="Helical" evidence="3">
    <location>
        <begin position="6"/>
        <end position="25"/>
    </location>
</feature>
<evidence type="ECO:0000256" key="1">
    <source>
        <dbReference type="ARBA" id="ARBA00022723"/>
    </source>
</evidence>
<dbReference type="InterPro" id="IPR002355">
    <property type="entry name" value="Cu_oxidase_Cu_BS"/>
</dbReference>
<keyword evidence="3" id="KW-1133">Transmembrane helix</keyword>
<proteinExistence type="predicted"/>
<feature type="transmembrane region" description="Helical" evidence="3">
    <location>
        <begin position="92"/>
        <end position="109"/>
    </location>
</feature>
<dbReference type="InterPro" id="IPR008972">
    <property type="entry name" value="Cupredoxin"/>
</dbReference>
<dbReference type="InterPro" id="IPR045087">
    <property type="entry name" value="Cu-oxidase_fam"/>
</dbReference>
<keyword evidence="1" id="KW-0479">Metal-binding</keyword>
<feature type="domain" description="Plastocyanin-like" evidence="4">
    <location>
        <begin position="501"/>
        <end position="601"/>
    </location>
</feature>